<dbReference type="Pfam" id="PF16197">
    <property type="entry name" value="KAsynt_C_assoc"/>
    <property type="match status" value="1"/>
</dbReference>
<dbReference type="EMBL" id="ML977029">
    <property type="protein sequence ID" value="KAF1949998.1"/>
    <property type="molecule type" value="Genomic_DNA"/>
</dbReference>
<evidence type="ECO:0008006" key="13">
    <source>
        <dbReference type="Google" id="ProtNLM"/>
    </source>
</evidence>
<dbReference type="Pfam" id="PF14765">
    <property type="entry name" value="PS-DH"/>
    <property type="match status" value="1"/>
</dbReference>
<dbReference type="FunFam" id="3.40.50.720:FF:000209">
    <property type="entry name" value="Polyketide synthase Pks12"/>
    <property type="match status" value="1"/>
</dbReference>
<name>A0A6A5TCI6_9PLEO</name>
<protein>
    <recommendedName>
        <fullName evidence="13">Carrier domain-containing protein</fullName>
    </recommendedName>
</protein>
<dbReference type="SUPFAM" id="SSF51735">
    <property type="entry name" value="NAD(P)-binding Rossmann-fold domains"/>
    <property type="match status" value="2"/>
</dbReference>
<gene>
    <name evidence="11" type="ORF">CC80DRAFT_598435</name>
</gene>
<dbReference type="Pfam" id="PF08240">
    <property type="entry name" value="ADH_N"/>
    <property type="match status" value="1"/>
</dbReference>
<dbReference type="GO" id="GO:0044550">
    <property type="term" value="P:secondary metabolite biosynthetic process"/>
    <property type="evidence" value="ECO:0007669"/>
    <property type="project" value="TreeGrafter"/>
</dbReference>
<dbReference type="Pfam" id="PF02801">
    <property type="entry name" value="Ketoacyl-synt_C"/>
    <property type="match status" value="1"/>
</dbReference>
<dbReference type="InterPro" id="IPR020841">
    <property type="entry name" value="PKS_Beta-ketoAc_synthase_dom"/>
</dbReference>
<dbReference type="Proteomes" id="UP000800035">
    <property type="component" value="Unassembled WGS sequence"/>
</dbReference>
<evidence type="ECO:0000256" key="7">
    <source>
        <dbReference type="ARBA" id="ARBA00023315"/>
    </source>
</evidence>
<dbReference type="InterPro" id="IPR020807">
    <property type="entry name" value="PKS_DH"/>
</dbReference>
<dbReference type="GO" id="GO:0006633">
    <property type="term" value="P:fatty acid biosynthetic process"/>
    <property type="evidence" value="ECO:0007669"/>
    <property type="project" value="InterPro"/>
</dbReference>
<dbReference type="SMART" id="SM00825">
    <property type="entry name" value="PKS_KS"/>
    <property type="match status" value="1"/>
</dbReference>
<keyword evidence="5" id="KW-0560">Oxidoreductase</keyword>
<proteinExistence type="predicted"/>
<dbReference type="Pfam" id="PF23114">
    <property type="entry name" value="NAD-bd_HRPKS_sdrA"/>
    <property type="match status" value="1"/>
</dbReference>
<dbReference type="InterPro" id="IPR013217">
    <property type="entry name" value="Methyltransf_12"/>
</dbReference>
<dbReference type="GO" id="GO:0008270">
    <property type="term" value="F:zinc ion binding"/>
    <property type="evidence" value="ECO:0007669"/>
    <property type="project" value="InterPro"/>
</dbReference>
<feature type="active site" description="Proton donor; for dehydratase activity" evidence="8">
    <location>
        <position position="1207"/>
    </location>
</feature>
<dbReference type="Gene3D" id="3.40.47.10">
    <property type="match status" value="1"/>
</dbReference>
<evidence type="ECO:0000259" key="10">
    <source>
        <dbReference type="PROSITE" id="PS52019"/>
    </source>
</evidence>
<evidence type="ECO:0000256" key="1">
    <source>
        <dbReference type="ARBA" id="ARBA00022450"/>
    </source>
</evidence>
<dbReference type="InterPro" id="IPR049552">
    <property type="entry name" value="PKS_DH_N"/>
</dbReference>
<accession>A0A6A5TCI6</accession>
<evidence type="ECO:0000313" key="11">
    <source>
        <dbReference type="EMBL" id="KAF1949998.1"/>
    </source>
</evidence>
<dbReference type="Pfam" id="PF08242">
    <property type="entry name" value="Methyltransf_12"/>
    <property type="match status" value="1"/>
</dbReference>
<keyword evidence="6" id="KW-0511">Multifunctional enzyme</keyword>
<dbReference type="InterPro" id="IPR006162">
    <property type="entry name" value="Ppantetheine_attach_site"/>
</dbReference>
<keyword evidence="7" id="KW-0012">Acyltransferase</keyword>
<dbReference type="Pfam" id="PF21089">
    <property type="entry name" value="PKS_DH_N"/>
    <property type="match status" value="1"/>
</dbReference>
<dbReference type="InterPro" id="IPR049900">
    <property type="entry name" value="PKS_mFAS_DH"/>
</dbReference>
<dbReference type="InterPro" id="IPR014030">
    <property type="entry name" value="Ketoacyl_synth_N"/>
</dbReference>
<keyword evidence="12" id="KW-1185">Reference proteome</keyword>
<dbReference type="InterPro" id="IPR056501">
    <property type="entry name" value="NAD-bd_HRPKS_sdrA"/>
</dbReference>
<dbReference type="SUPFAM" id="SSF55048">
    <property type="entry name" value="Probable ACP-binding domain of malonyl-CoA ACP transacylase"/>
    <property type="match status" value="1"/>
</dbReference>
<organism evidence="11 12">
    <name type="scientific">Byssothecium circinans</name>
    <dbReference type="NCBI Taxonomy" id="147558"/>
    <lineage>
        <taxon>Eukaryota</taxon>
        <taxon>Fungi</taxon>
        <taxon>Dikarya</taxon>
        <taxon>Ascomycota</taxon>
        <taxon>Pezizomycotina</taxon>
        <taxon>Dothideomycetes</taxon>
        <taxon>Pleosporomycetidae</taxon>
        <taxon>Pleosporales</taxon>
        <taxon>Massarineae</taxon>
        <taxon>Massarinaceae</taxon>
        <taxon>Byssothecium</taxon>
    </lineage>
</organism>
<dbReference type="Pfam" id="PF00698">
    <property type="entry name" value="Acyl_transf_1"/>
    <property type="match status" value="1"/>
</dbReference>
<dbReference type="SUPFAM" id="SSF53901">
    <property type="entry name" value="Thiolase-like"/>
    <property type="match status" value="1"/>
</dbReference>
<feature type="region of interest" description="N-terminal hotdog fold" evidence="8">
    <location>
        <begin position="970"/>
        <end position="1109"/>
    </location>
</feature>
<keyword evidence="1" id="KW-0596">Phosphopantetheine</keyword>
<dbReference type="GO" id="GO:0004312">
    <property type="term" value="F:fatty acid synthase activity"/>
    <property type="evidence" value="ECO:0007669"/>
    <property type="project" value="TreeGrafter"/>
</dbReference>
<dbReference type="InterPro" id="IPR011032">
    <property type="entry name" value="GroES-like_sf"/>
</dbReference>
<evidence type="ECO:0000256" key="8">
    <source>
        <dbReference type="PROSITE-ProRule" id="PRU01363"/>
    </source>
</evidence>
<dbReference type="InterPro" id="IPR050091">
    <property type="entry name" value="PKS_NRPS_Biosynth_Enz"/>
</dbReference>
<dbReference type="InterPro" id="IPR016039">
    <property type="entry name" value="Thiolase-like"/>
</dbReference>
<dbReference type="InterPro" id="IPR018201">
    <property type="entry name" value="Ketoacyl_synth_AS"/>
</dbReference>
<evidence type="ECO:0000256" key="4">
    <source>
        <dbReference type="ARBA" id="ARBA00022857"/>
    </source>
</evidence>
<dbReference type="GO" id="GO:0016491">
    <property type="term" value="F:oxidoreductase activity"/>
    <property type="evidence" value="ECO:0007669"/>
    <property type="project" value="UniProtKB-KW"/>
</dbReference>
<dbReference type="PROSITE" id="PS00606">
    <property type="entry name" value="KS3_1"/>
    <property type="match status" value="1"/>
</dbReference>
<dbReference type="PROSITE" id="PS00012">
    <property type="entry name" value="PHOSPHOPANTETHEINE"/>
    <property type="match status" value="1"/>
</dbReference>
<dbReference type="SUPFAM" id="SSF53335">
    <property type="entry name" value="S-adenosyl-L-methionine-dependent methyltransferases"/>
    <property type="match status" value="1"/>
</dbReference>
<evidence type="ECO:0000259" key="9">
    <source>
        <dbReference type="PROSITE" id="PS52004"/>
    </source>
</evidence>
<dbReference type="Gene3D" id="3.30.70.3290">
    <property type="match status" value="1"/>
</dbReference>
<dbReference type="InterPro" id="IPR001227">
    <property type="entry name" value="Ac_transferase_dom_sf"/>
</dbReference>
<feature type="domain" description="PKS/mFAS DH" evidence="10">
    <location>
        <begin position="970"/>
        <end position="1299"/>
    </location>
</feature>
<dbReference type="InterPro" id="IPR013154">
    <property type="entry name" value="ADH-like_N"/>
</dbReference>
<evidence type="ECO:0000256" key="2">
    <source>
        <dbReference type="ARBA" id="ARBA00022553"/>
    </source>
</evidence>
<dbReference type="InterPro" id="IPR057326">
    <property type="entry name" value="KR_dom"/>
</dbReference>
<keyword evidence="3" id="KW-0808">Transferase</keyword>
<dbReference type="PROSITE" id="PS01162">
    <property type="entry name" value="QOR_ZETA_CRYSTAL"/>
    <property type="match status" value="1"/>
</dbReference>
<dbReference type="PANTHER" id="PTHR43775">
    <property type="entry name" value="FATTY ACID SYNTHASE"/>
    <property type="match status" value="1"/>
</dbReference>
<dbReference type="InterPro" id="IPR002364">
    <property type="entry name" value="Quin_OxRdtase/zeta-crystal_CS"/>
</dbReference>
<dbReference type="InterPro" id="IPR049551">
    <property type="entry name" value="PKS_DH_C"/>
</dbReference>
<keyword evidence="2" id="KW-0597">Phosphoprotein</keyword>
<sequence>MAPLMLDEQFNFTDGQRLDHVRPAPHTPAQEPIAVVGLAFEFPGNVKTEDGFWDMLVNGRVDQPTIPKDRFNPTAYGPQSGEELGVLSTRGAHFLDEDVAAFDAPFFSISPAEAEGMDPQQRKLLETTYHALENAGITLESIRGSKTSVHVGCFTGDYHLMQCKDPDTMPTYHATGNSSAILANRISWFFDLKGPSVMMDTACSSSLVALDQACQALRLNQTSMGIVGGCNVIVTPESVMTIGKMGFLSPDGLCHSFDESGNGYARSEGFATLILKRVSDAVRDGDTIRAVIRATATNQDGRTIGLAQPCEQAQEELLRSTYQSFGLDRSITRFVESHGTGTAVGDPIEANALCSSFNDVRSEAEPIFIGATKANIGHLEAASGIAGIIKTILVLEKGEIPPIAQLRSINPRIRAPNLKFPTTTTPWPQPGLRRASVQSFGFGGTNAHAIVDDAANFLSSRVLPYHRRTRSDSHHTIPVLSQLTTPLTPIPQLMVWSAPDKAALTRMTSSYGDHFKESHSNGSLSDDALPGIANTLSERRTKFPWRTFIVSDSVTQLVDLSSNIAPPALSLPDRKLALVFTGQGAQWPGMGRELLQYPVFVQSLLQSQKRLEDLGGKWDIMALFRGNDIDGKPVEWSGTAEISQCVCTALQIGLVDLLRSFDATPDQVVGHSSGEIGAAYATGAISAASAIQLAYFRGKLSDRLANASTRQGAMMAVALSEEEVVPYLHSSAVEVVVGCINSSKSITLSGPRSQILTLQKTLDEAGVFARVLKVPVAYHSPQMSTIATGYEAAIQGIESGDEKYSTIAMTSSVTGHKVRSNTLRSPKYWVSNLVSSVRFHDAVSNLLRSTQNRSTAAYSLLEVGPHSTFQGPIRDILQEVAPKAGSTISYHSLLARNRSSISTLLKAIGELHCNGHPLNISIVNRTSHIGNKESLTTIVNLPPYPFDHSTRYWHESRISKSLRSRRHAPHPLLGIAAMDWNPLEPRWRHFLRLENLPFIEDHLINNTIVYPAAAMIAGVLEGARQLTEINGSGRVVEGYEIRDAKFMTALVFPSRGTEIEVELRFRKVIKQDGGMAGDRSTYEFRLYSYRDNNWTYHCEGVVRVQYSAAQEAKFTTADRSPMQAALRQATEFDDLSNNSARKLGNSKLYGDLFPRFGYQYGATFQGLHALSSDGKNKASARIVPLEADAKERAEIRQQHIIHPAALDAVLQLALVAAAKGGESAIPTIVPEKISKLWVSSLGLQFPETASGDINVVAESVMRNKRKMEASASAFASSGRNLLVHVQAFEGTSISNSETNESKEKDAVDHLCYRMEWQPDIDLMSPQQLLDHCWRSINPVVPEIDIIAFERDATVLIFRAIFNFQRRLATEQITLAKPYFRKYVRWMEIQRQAFESGVYPEVRSRYEYFESNPVALKELEQRAADNKMWRFYAAVADNLFDMLTGTLDPLQLLFGEDYATDFYAETNRYSRCGPALSNYLELLAHKNPGMRVLEVGAGTGSTTRIALEALKSKEAKDVPDTERLCRFSRYDFTDISPSLVTAAQEELGPAHPKLHFTQFDIETDPATQDFETGSYDLIVAGSVLHATASISETLRHVRALLKPGGKLLLFENTRPDHVRMGFAFGLLPGWWLGVEDSRQNSPCLNKEQWDVALKECGFAGAEVEFRDFEAQECHETSVIIATTTEASLPDYVSGTKLEWPLIIADTYDATEMALAESIRLTLQKRLCLGCIIGSLDKTAASPAATGRCCIFLDIRKDSIPIMESEESYLAVRTLAKASSTIVWVSNGGGKRPSQPNHGLIAGLSRTVRRENINLRFLSLVLESPESLLEHHASMIVDAFLQTQGTSSYEPELVETDRLLHVNRILQCPDLNTKVASKMSGTDNHPRKFGESVPLMLSTGSDSGLDSLRFEEDMEVEKPLQEDEVEVEVKAIGCNFIDSLSALGRVDVDFIGLEVSGTVSRIGSENSRFNVGDAVITFALDAYRTFVRTKACLASLLPKHFSFVQGASVPINFATAYRALVDVARLQEGEIVLIHSAAGGTGQAAVQIAKRVGARIFATVGTDEKRQFLIDHYGVEPKCIFSSRDDKFLSAIQRITKNKGVDVVLNSLSGDLLHASWECIAPYGRFVEIGKKDIREGTRINMASFASNTMFASVDLAAMIRQCPEMTGRLLQNVLSLMAEKHLSPVETESFGVDQISEALRKLLGGKSLGKIVVEVDKSAIVKATTRIRHNDLFNKDATYVIAGGLGGLGRTITRWMERRGARNFLLLSRSGEASPQAAGFVEELKSRGVCVETPSCNIGDADALRAVLEGARSRMPPVRGCVQASMILQDSVFDNMSHEVFNAPLNAKVKGSWNLHTLLPSSLDFFIMLSSVAGIFGSGGQANYAAGNTYQDALAQYRVSQGQKAVSIDLGMMLSEGYLANTPETMERLEKTDGLVPVREEALFAILDEICDREKAQTEPQIIVGLGTPASMREKGIQQPWWMEQPLFRTMHQLTDSSHTSTQNAAANTSQDTRIDISTSFRTIKDTSILQGLVVDALIARLNRTMPGTFAEEGQRLAKTKVPLHSLGVDSLVAVELRNWFKKEMGAEVATFEILGGMGVEELGGVVVGRSTMVGGS</sequence>
<dbReference type="CDD" id="cd02440">
    <property type="entry name" value="AdoMet_MTases"/>
    <property type="match status" value="1"/>
</dbReference>
<dbReference type="Gene3D" id="3.10.129.110">
    <property type="entry name" value="Polyketide synthase dehydratase"/>
    <property type="match status" value="1"/>
</dbReference>
<dbReference type="InterPro" id="IPR036736">
    <property type="entry name" value="ACP-like_sf"/>
</dbReference>
<dbReference type="InterPro" id="IPR042104">
    <property type="entry name" value="PKS_dehydratase_sf"/>
</dbReference>
<dbReference type="SMART" id="SM00822">
    <property type="entry name" value="PKS_KR"/>
    <property type="match status" value="1"/>
</dbReference>
<dbReference type="Gene3D" id="3.90.180.10">
    <property type="entry name" value="Medium-chain alcohol dehydrogenases, catalytic domain"/>
    <property type="match status" value="1"/>
</dbReference>
<dbReference type="SUPFAM" id="SSF52151">
    <property type="entry name" value="FabD/lysophospholipase-like"/>
    <property type="match status" value="1"/>
</dbReference>
<dbReference type="InterPro" id="IPR020806">
    <property type="entry name" value="PKS_PP-bd"/>
</dbReference>
<dbReference type="Pfam" id="PF08659">
    <property type="entry name" value="KR"/>
    <property type="match status" value="1"/>
</dbReference>
<dbReference type="CDD" id="cd05195">
    <property type="entry name" value="enoyl_red"/>
    <property type="match status" value="1"/>
</dbReference>
<dbReference type="InterPro" id="IPR014043">
    <property type="entry name" value="Acyl_transferase_dom"/>
</dbReference>
<dbReference type="InterPro" id="IPR014031">
    <property type="entry name" value="Ketoacyl_synth_C"/>
</dbReference>
<dbReference type="GO" id="GO:0031177">
    <property type="term" value="F:phosphopantetheine binding"/>
    <property type="evidence" value="ECO:0007669"/>
    <property type="project" value="InterPro"/>
</dbReference>
<dbReference type="InterPro" id="IPR032821">
    <property type="entry name" value="PKS_assoc"/>
</dbReference>
<feature type="active site" description="Proton acceptor; for dehydratase activity" evidence="8">
    <location>
        <position position="1002"/>
    </location>
</feature>
<dbReference type="Gene3D" id="3.40.50.150">
    <property type="entry name" value="Vaccinia Virus protein VP39"/>
    <property type="match status" value="1"/>
</dbReference>
<evidence type="ECO:0000313" key="12">
    <source>
        <dbReference type="Proteomes" id="UP000800035"/>
    </source>
</evidence>
<feature type="region of interest" description="C-terminal hotdog fold" evidence="8">
    <location>
        <begin position="1140"/>
        <end position="1299"/>
    </location>
</feature>
<dbReference type="GO" id="GO:1901336">
    <property type="term" value="P:lactone biosynthetic process"/>
    <property type="evidence" value="ECO:0007669"/>
    <property type="project" value="UniProtKB-ARBA"/>
</dbReference>
<dbReference type="InterPro" id="IPR020843">
    <property type="entry name" value="ER"/>
</dbReference>
<dbReference type="SMART" id="SM00829">
    <property type="entry name" value="PKS_ER"/>
    <property type="match status" value="1"/>
</dbReference>
<dbReference type="Pfam" id="PF13602">
    <property type="entry name" value="ADH_zinc_N_2"/>
    <property type="match status" value="1"/>
</dbReference>
<reference evidence="11" key="1">
    <citation type="journal article" date="2020" name="Stud. Mycol.">
        <title>101 Dothideomycetes genomes: a test case for predicting lifestyles and emergence of pathogens.</title>
        <authorList>
            <person name="Haridas S."/>
            <person name="Albert R."/>
            <person name="Binder M."/>
            <person name="Bloem J."/>
            <person name="Labutti K."/>
            <person name="Salamov A."/>
            <person name="Andreopoulos B."/>
            <person name="Baker S."/>
            <person name="Barry K."/>
            <person name="Bills G."/>
            <person name="Bluhm B."/>
            <person name="Cannon C."/>
            <person name="Castanera R."/>
            <person name="Culley D."/>
            <person name="Daum C."/>
            <person name="Ezra D."/>
            <person name="Gonzalez J."/>
            <person name="Henrissat B."/>
            <person name="Kuo A."/>
            <person name="Liang C."/>
            <person name="Lipzen A."/>
            <person name="Lutzoni F."/>
            <person name="Magnuson J."/>
            <person name="Mondo S."/>
            <person name="Nolan M."/>
            <person name="Ohm R."/>
            <person name="Pangilinan J."/>
            <person name="Park H.-J."/>
            <person name="Ramirez L."/>
            <person name="Alfaro M."/>
            <person name="Sun H."/>
            <person name="Tritt A."/>
            <person name="Yoshinaga Y."/>
            <person name="Zwiers L.-H."/>
            <person name="Turgeon B."/>
            <person name="Goodwin S."/>
            <person name="Spatafora J."/>
            <person name="Crous P."/>
            <person name="Grigoriev I."/>
        </authorList>
    </citation>
    <scope>NUCLEOTIDE SEQUENCE</scope>
    <source>
        <strain evidence="11">CBS 675.92</strain>
    </source>
</reference>
<dbReference type="PANTHER" id="PTHR43775:SF29">
    <property type="entry name" value="ASPERFURANONE POLYKETIDE SYNTHASE AFOG-RELATED"/>
    <property type="match status" value="1"/>
</dbReference>
<dbReference type="GO" id="GO:0004315">
    <property type="term" value="F:3-oxoacyl-[acyl-carrier-protein] synthase activity"/>
    <property type="evidence" value="ECO:0007669"/>
    <property type="project" value="InterPro"/>
</dbReference>
<dbReference type="SUPFAM" id="SSF50129">
    <property type="entry name" value="GroES-like"/>
    <property type="match status" value="1"/>
</dbReference>
<dbReference type="InterPro" id="IPR029063">
    <property type="entry name" value="SAM-dependent_MTases_sf"/>
</dbReference>
<evidence type="ECO:0000256" key="3">
    <source>
        <dbReference type="ARBA" id="ARBA00022679"/>
    </source>
</evidence>
<dbReference type="InterPro" id="IPR013968">
    <property type="entry name" value="PKS_KR"/>
</dbReference>
<feature type="domain" description="Ketosynthase family 3 (KS3)" evidence="9">
    <location>
        <begin position="30"/>
        <end position="453"/>
    </location>
</feature>
<dbReference type="InterPro" id="IPR016035">
    <property type="entry name" value="Acyl_Trfase/lysoPLipase"/>
</dbReference>
<dbReference type="SMART" id="SM00826">
    <property type="entry name" value="PKS_DH"/>
    <property type="match status" value="1"/>
</dbReference>
<dbReference type="InterPro" id="IPR016036">
    <property type="entry name" value="Malonyl_transacylase_ACP-bd"/>
</dbReference>
<evidence type="ECO:0000256" key="6">
    <source>
        <dbReference type="ARBA" id="ARBA00023268"/>
    </source>
</evidence>
<keyword evidence="4" id="KW-0521">NADP</keyword>
<evidence type="ECO:0000256" key="5">
    <source>
        <dbReference type="ARBA" id="ARBA00023002"/>
    </source>
</evidence>
<dbReference type="InterPro" id="IPR036291">
    <property type="entry name" value="NAD(P)-bd_dom_sf"/>
</dbReference>
<dbReference type="Gene3D" id="3.40.50.720">
    <property type="entry name" value="NAD(P)-binding Rossmann-like Domain"/>
    <property type="match status" value="1"/>
</dbReference>
<dbReference type="SMART" id="SM00827">
    <property type="entry name" value="PKS_AT"/>
    <property type="match status" value="1"/>
</dbReference>
<dbReference type="Gene3D" id="3.40.366.10">
    <property type="entry name" value="Malonyl-Coenzyme A Acyl Carrier Protein, domain 2"/>
    <property type="match status" value="1"/>
</dbReference>
<dbReference type="PROSITE" id="PS52019">
    <property type="entry name" value="PKS_MFAS_DH"/>
    <property type="match status" value="1"/>
</dbReference>
<dbReference type="SMART" id="SM00823">
    <property type="entry name" value="PKS_PP"/>
    <property type="match status" value="1"/>
</dbReference>
<dbReference type="SUPFAM" id="SSF47336">
    <property type="entry name" value="ACP-like"/>
    <property type="match status" value="1"/>
</dbReference>
<dbReference type="OrthoDB" id="329835at2759"/>
<dbReference type="Pfam" id="PF00109">
    <property type="entry name" value="ketoacyl-synt"/>
    <property type="match status" value="1"/>
</dbReference>
<dbReference type="CDD" id="cd00833">
    <property type="entry name" value="PKS"/>
    <property type="match status" value="1"/>
</dbReference>
<dbReference type="PROSITE" id="PS52004">
    <property type="entry name" value="KS3_2"/>
    <property type="match status" value="1"/>
</dbReference>